<keyword evidence="3" id="KW-1185">Reference proteome</keyword>
<accession>A0A371G7V1</accession>
<protein>
    <submittedName>
        <fullName evidence="2">Uncharacterized protein</fullName>
    </submittedName>
</protein>
<dbReference type="Proteomes" id="UP000257109">
    <property type="component" value="Unassembled WGS sequence"/>
</dbReference>
<gene>
    <name evidence="2" type="ORF">CR513_32026</name>
</gene>
<keyword evidence="1" id="KW-0812">Transmembrane</keyword>
<feature type="non-terminal residue" evidence="2">
    <location>
        <position position="1"/>
    </location>
</feature>
<dbReference type="AlphaFoldDB" id="A0A371G7V1"/>
<proteinExistence type="predicted"/>
<name>A0A371G7V1_MUCPR</name>
<evidence type="ECO:0000313" key="3">
    <source>
        <dbReference type="Proteomes" id="UP000257109"/>
    </source>
</evidence>
<feature type="transmembrane region" description="Helical" evidence="1">
    <location>
        <begin position="37"/>
        <end position="55"/>
    </location>
</feature>
<keyword evidence="1" id="KW-1133">Transmembrane helix</keyword>
<sequence>MEEKKIKEDVDVAKEEEGEVIEEEEVETILVEQMKGGMINLMLNVIITINMVIFLRSVEPMLKKRPILLVKNKKVKSLLLALNKENDDKSL</sequence>
<evidence type="ECO:0000256" key="1">
    <source>
        <dbReference type="SAM" id="Phobius"/>
    </source>
</evidence>
<evidence type="ECO:0000313" key="2">
    <source>
        <dbReference type="EMBL" id="RDX86630.1"/>
    </source>
</evidence>
<organism evidence="2 3">
    <name type="scientific">Mucuna pruriens</name>
    <name type="common">Velvet bean</name>
    <name type="synonym">Dolichos pruriens</name>
    <dbReference type="NCBI Taxonomy" id="157652"/>
    <lineage>
        <taxon>Eukaryota</taxon>
        <taxon>Viridiplantae</taxon>
        <taxon>Streptophyta</taxon>
        <taxon>Embryophyta</taxon>
        <taxon>Tracheophyta</taxon>
        <taxon>Spermatophyta</taxon>
        <taxon>Magnoliopsida</taxon>
        <taxon>eudicotyledons</taxon>
        <taxon>Gunneridae</taxon>
        <taxon>Pentapetalae</taxon>
        <taxon>rosids</taxon>
        <taxon>fabids</taxon>
        <taxon>Fabales</taxon>
        <taxon>Fabaceae</taxon>
        <taxon>Papilionoideae</taxon>
        <taxon>50 kb inversion clade</taxon>
        <taxon>NPAAA clade</taxon>
        <taxon>indigoferoid/millettioid clade</taxon>
        <taxon>Phaseoleae</taxon>
        <taxon>Mucuna</taxon>
    </lineage>
</organism>
<dbReference type="EMBL" id="QJKJ01006462">
    <property type="protein sequence ID" value="RDX86630.1"/>
    <property type="molecule type" value="Genomic_DNA"/>
</dbReference>
<keyword evidence="1" id="KW-0472">Membrane</keyword>
<comment type="caution">
    <text evidence="2">The sequence shown here is derived from an EMBL/GenBank/DDBJ whole genome shotgun (WGS) entry which is preliminary data.</text>
</comment>
<reference evidence="2" key="1">
    <citation type="submission" date="2018-05" db="EMBL/GenBank/DDBJ databases">
        <title>Draft genome of Mucuna pruriens seed.</title>
        <authorList>
            <person name="Nnadi N.E."/>
            <person name="Vos R."/>
            <person name="Hasami M.H."/>
            <person name="Devisetty U.K."/>
            <person name="Aguiy J.C."/>
        </authorList>
    </citation>
    <scope>NUCLEOTIDE SEQUENCE [LARGE SCALE GENOMIC DNA]</scope>
    <source>
        <strain evidence="2">JCA_2017</strain>
    </source>
</reference>